<protein>
    <submittedName>
        <fullName evidence="1">Uncharacterized protein</fullName>
    </submittedName>
</protein>
<accession>E4NCX6</accession>
<dbReference type="EMBL" id="AP010968">
    <property type="protein sequence ID" value="BAJ29057.1"/>
    <property type="molecule type" value="Genomic_DNA"/>
</dbReference>
<name>E4NCX6_KITSK</name>
<keyword evidence="2" id="KW-1185">Reference proteome</keyword>
<organism evidence="1 2">
    <name type="scientific">Kitasatospora setae (strain ATCC 33774 / DSM 43861 / JCM 3304 / KCC A-0304 / NBRC 14216 / KM-6054)</name>
    <name type="common">Streptomyces setae</name>
    <dbReference type="NCBI Taxonomy" id="452652"/>
    <lineage>
        <taxon>Bacteria</taxon>
        <taxon>Bacillati</taxon>
        <taxon>Actinomycetota</taxon>
        <taxon>Actinomycetes</taxon>
        <taxon>Kitasatosporales</taxon>
        <taxon>Streptomycetaceae</taxon>
        <taxon>Kitasatospora</taxon>
    </lineage>
</organism>
<dbReference type="KEGG" id="ksk:KSE_32480"/>
<evidence type="ECO:0000313" key="2">
    <source>
        <dbReference type="Proteomes" id="UP000007076"/>
    </source>
</evidence>
<evidence type="ECO:0000313" key="1">
    <source>
        <dbReference type="EMBL" id="BAJ29057.1"/>
    </source>
</evidence>
<dbReference type="Proteomes" id="UP000007076">
    <property type="component" value="Chromosome"/>
</dbReference>
<dbReference type="HOGENOM" id="CLU_849361_0_0_11"/>
<gene>
    <name evidence="1" type="ordered locus">KSE_32480</name>
</gene>
<sequence>MGTPATGGQFSVDIEAMNRAQTALNGMAMDSRNLGAGPDGSTNAAAGAHSGWETAGALRDALAEWDRQAGDSINAPLRQPLAKALADYVGDTHEVLGGGSETYSGHQVYGPVWKDGDTVRMAVGEDNLVRFMRGLSEDPAAYGALHRAATGRIDQDFAGMGADAAPEERKDLMGRGGAVLGVFDAIRADVEMDHRDDANAQADWKAKALYHIVGAPITAVPLVGDGAQRLLDTWTYEVSLGEKDRNNSAAIAAIADNRLAASEQMSNMIGIWARERGIGADTHAINALQRDAQSDLNTNRTKADTYLGRGNA</sequence>
<dbReference type="PATRIC" id="fig|452652.3.peg.3256"/>
<reference evidence="1 2" key="1">
    <citation type="journal article" date="2010" name="DNA Res.">
        <title>Genome sequence of Kitasatospora setae NBRC 14216T: an evolutionary snapshot of the family Streptomycetaceae.</title>
        <authorList>
            <person name="Ichikawa N."/>
            <person name="Oguchi A."/>
            <person name="Ikeda H."/>
            <person name="Ishikawa J."/>
            <person name="Kitani S."/>
            <person name="Watanabe Y."/>
            <person name="Nakamura S."/>
            <person name="Katano Y."/>
            <person name="Kishi E."/>
            <person name="Sasagawa M."/>
            <person name="Ankai A."/>
            <person name="Fukui S."/>
            <person name="Hashimoto Y."/>
            <person name="Kamata S."/>
            <person name="Otoguro M."/>
            <person name="Tanikawa S."/>
            <person name="Nihira T."/>
            <person name="Horinouchi S."/>
            <person name="Ohnishi Y."/>
            <person name="Hayakawa M."/>
            <person name="Kuzuyama T."/>
            <person name="Arisawa A."/>
            <person name="Nomoto F."/>
            <person name="Miura H."/>
            <person name="Takahashi Y."/>
            <person name="Fujita N."/>
        </authorList>
    </citation>
    <scope>NUCLEOTIDE SEQUENCE [LARGE SCALE GENOMIC DNA]</scope>
    <source>
        <strain evidence="2">ATCC 33774 / DSM 43861 / JCM 3304 / KCC A-0304 / NBRC 14216 / KM-6054</strain>
    </source>
</reference>
<dbReference type="AlphaFoldDB" id="E4NCX6"/>
<dbReference type="eggNOG" id="COG5651">
    <property type="taxonomic scope" value="Bacteria"/>
</dbReference>
<proteinExistence type="predicted"/>
<dbReference type="RefSeq" id="WP_014136364.1">
    <property type="nucleotide sequence ID" value="NC_016109.1"/>
</dbReference>